<comment type="caution">
    <text evidence="2">The sequence shown here is derived from an EMBL/GenBank/DDBJ whole genome shotgun (WGS) entry which is preliminary data.</text>
</comment>
<sequence length="418" mass="42430">MAALRPTAARLATFIGRPPPAHALKALAHVHGPGCDHGHDHGHAHGVVHTYDHHPGHPAPSSAPSAAAAPADPQLQLGPFPPSPALLADHIALAGAGAQILAAVKEKGWAWAPVPANGWVVRGFIEAAGQAGREQAVVSAYSAAGVMEEIAAVDGEGGEAWADWSALYSSSSLEFTEAETFAAFPTPADTLTPAGLAYLQNFAETVNIARGVGGVRLFSQAQDAATKGQDFLKSEQGQKLAGQYGDQIKSATGIDINKFTGSAQAGAGNALNGAQQAGGNAVNTAQQTGTNALNGAQQAGGNALNSAQGGLSGLQNQAQSAYEGFGGNDSTTTGGFGRNAGGSAFSRANQLGADANNNGGDTHYGNDDDDQSDGYKTGTSTPGYRQEGDEDGKAAEARIRQGFGFTSLQKNNDDEPNI</sequence>
<dbReference type="EMBL" id="JBBXJM010000002">
    <property type="protein sequence ID" value="KAL1412110.1"/>
    <property type="molecule type" value="Genomic_DNA"/>
</dbReference>
<proteinExistence type="predicted"/>
<gene>
    <name evidence="2" type="ORF">Q8F55_003109</name>
</gene>
<reference evidence="2 3" key="1">
    <citation type="submission" date="2023-08" db="EMBL/GenBank/DDBJ databases">
        <title>Annotated Genome Sequence of Vanrija albida AlHP1.</title>
        <authorList>
            <person name="Herzog R."/>
        </authorList>
    </citation>
    <scope>NUCLEOTIDE SEQUENCE [LARGE SCALE GENOMIC DNA]</scope>
    <source>
        <strain evidence="2 3">AlHP1</strain>
    </source>
</reference>
<evidence type="ECO:0000256" key="1">
    <source>
        <dbReference type="SAM" id="MobiDB-lite"/>
    </source>
</evidence>
<name>A0ABR3QBM2_9TREE</name>
<accession>A0ABR3QBM2</accession>
<evidence type="ECO:0000313" key="3">
    <source>
        <dbReference type="Proteomes" id="UP001565368"/>
    </source>
</evidence>
<organism evidence="2 3">
    <name type="scientific">Vanrija albida</name>
    <dbReference type="NCBI Taxonomy" id="181172"/>
    <lineage>
        <taxon>Eukaryota</taxon>
        <taxon>Fungi</taxon>
        <taxon>Dikarya</taxon>
        <taxon>Basidiomycota</taxon>
        <taxon>Agaricomycotina</taxon>
        <taxon>Tremellomycetes</taxon>
        <taxon>Trichosporonales</taxon>
        <taxon>Trichosporonaceae</taxon>
        <taxon>Vanrija</taxon>
    </lineage>
</organism>
<dbReference type="Proteomes" id="UP001565368">
    <property type="component" value="Unassembled WGS sequence"/>
</dbReference>
<dbReference type="RefSeq" id="XP_069212054.1">
    <property type="nucleotide sequence ID" value="XM_069351668.1"/>
</dbReference>
<feature type="compositionally biased region" description="Low complexity" evidence="1">
    <location>
        <begin position="59"/>
        <end position="75"/>
    </location>
</feature>
<evidence type="ECO:0000313" key="2">
    <source>
        <dbReference type="EMBL" id="KAL1412110.1"/>
    </source>
</evidence>
<dbReference type="GeneID" id="95984152"/>
<keyword evidence="3" id="KW-1185">Reference proteome</keyword>
<feature type="region of interest" description="Disordered" evidence="1">
    <location>
        <begin position="35"/>
        <end position="75"/>
    </location>
</feature>
<feature type="region of interest" description="Disordered" evidence="1">
    <location>
        <begin position="322"/>
        <end position="394"/>
    </location>
</feature>
<protein>
    <submittedName>
        <fullName evidence="2">Uncharacterized protein</fullName>
    </submittedName>
</protein>